<feature type="region of interest" description="Disordered" evidence="1">
    <location>
        <begin position="443"/>
        <end position="466"/>
    </location>
</feature>
<feature type="region of interest" description="Disordered" evidence="1">
    <location>
        <begin position="481"/>
        <end position="515"/>
    </location>
</feature>
<dbReference type="AlphaFoldDB" id="A0A3N4I9U1"/>
<evidence type="ECO:0000313" key="2">
    <source>
        <dbReference type="EMBL" id="RPA82855.1"/>
    </source>
</evidence>
<gene>
    <name evidence="2" type="ORF">BJ508DRAFT_413788</name>
</gene>
<proteinExistence type="predicted"/>
<sequence>MAFSMRTDPRIRQSLNQFSSNLENATENARVGCFAFSQRYLEPLYHSIADCCQNTTSACIPDRRRRRRREFPFDFYNEDLYDEDTNDFMGWGNDELDRLLAGSGANQRSYGGAPTYGPPTGMFYHNAGSSGRSNSILRPPPRRKSAVVPHDGGPDPTIIPNTSALGFLSRIPFMRSTLRYQPSAADLQEHPGRHDEHRGLLGGRRRRSNTSSSGETSDSMRSRADLFPSEDEEDAVPLGDEFDIGLRSSGTSETSLAAKKGKKKKKSRQEDMGSPRPGRSRRRGSDRTLGSSVRSNNSGIASPASGHEILMASDARSIERQLSELIGDESLDDAQAFLPYGSPENDAHFSETTKPFPQFKEHADSLSVSERRSLHAPTSPALSARSVNSMKRLLAVADADILPDETLQLNGEALPTKELPVGESSRIAIVQEEIQDVNITKEEPAVEEDEKAKARSTPATADDIHSDVESDATVKVTPDHTDVEPISISPSKPITKEAELRSATQPPAHTHTPTKIHPRFSQIPVEKYAHTTPIFIPIPSHLSPSRPSLAKSYTSPPPLQDIKELNLASPAPFSKSLSSWTWSKLGEWFPPIPKDTDWTLSSGHTRKGSGGYMGKGARNPEEDGVDWLAGGLGGGSVGEEEVAERWRRSMEVLRDDASTRSIDS</sequence>
<keyword evidence="3" id="KW-1185">Reference proteome</keyword>
<dbReference type="OrthoDB" id="5421971at2759"/>
<feature type="region of interest" description="Disordered" evidence="1">
    <location>
        <begin position="184"/>
        <end position="306"/>
    </location>
</feature>
<feature type="region of interest" description="Disordered" evidence="1">
    <location>
        <begin position="600"/>
        <end position="625"/>
    </location>
</feature>
<dbReference type="STRING" id="1160509.A0A3N4I9U1"/>
<dbReference type="EMBL" id="ML119668">
    <property type="protein sequence ID" value="RPA82855.1"/>
    <property type="molecule type" value="Genomic_DNA"/>
</dbReference>
<protein>
    <submittedName>
        <fullName evidence="2">Uncharacterized protein</fullName>
    </submittedName>
</protein>
<feature type="region of interest" description="Disordered" evidence="1">
    <location>
        <begin position="129"/>
        <end position="162"/>
    </location>
</feature>
<feature type="compositionally biased region" description="Basic and acidic residues" evidence="1">
    <location>
        <begin position="187"/>
        <end position="199"/>
    </location>
</feature>
<organism evidence="2 3">
    <name type="scientific">Ascobolus immersus RN42</name>
    <dbReference type="NCBI Taxonomy" id="1160509"/>
    <lineage>
        <taxon>Eukaryota</taxon>
        <taxon>Fungi</taxon>
        <taxon>Dikarya</taxon>
        <taxon>Ascomycota</taxon>
        <taxon>Pezizomycotina</taxon>
        <taxon>Pezizomycetes</taxon>
        <taxon>Pezizales</taxon>
        <taxon>Ascobolaceae</taxon>
        <taxon>Ascobolus</taxon>
    </lineage>
</organism>
<evidence type="ECO:0000313" key="3">
    <source>
        <dbReference type="Proteomes" id="UP000275078"/>
    </source>
</evidence>
<evidence type="ECO:0000256" key="1">
    <source>
        <dbReference type="SAM" id="MobiDB-lite"/>
    </source>
</evidence>
<reference evidence="2 3" key="1">
    <citation type="journal article" date="2018" name="Nat. Ecol. Evol.">
        <title>Pezizomycetes genomes reveal the molecular basis of ectomycorrhizal truffle lifestyle.</title>
        <authorList>
            <person name="Murat C."/>
            <person name="Payen T."/>
            <person name="Noel B."/>
            <person name="Kuo A."/>
            <person name="Morin E."/>
            <person name="Chen J."/>
            <person name="Kohler A."/>
            <person name="Krizsan K."/>
            <person name="Balestrini R."/>
            <person name="Da Silva C."/>
            <person name="Montanini B."/>
            <person name="Hainaut M."/>
            <person name="Levati E."/>
            <person name="Barry K.W."/>
            <person name="Belfiori B."/>
            <person name="Cichocki N."/>
            <person name="Clum A."/>
            <person name="Dockter R.B."/>
            <person name="Fauchery L."/>
            <person name="Guy J."/>
            <person name="Iotti M."/>
            <person name="Le Tacon F."/>
            <person name="Lindquist E.A."/>
            <person name="Lipzen A."/>
            <person name="Malagnac F."/>
            <person name="Mello A."/>
            <person name="Molinier V."/>
            <person name="Miyauchi S."/>
            <person name="Poulain J."/>
            <person name="Riccioni C."/>
            <person name="Rubini A."/>
            <person name="Sitrit Y."/>
            <person name="Splivallo R."/>
            <person name="Traeger S."/>
            <person name="Wang M."/>
            <person name="Zifcakova L."/>
            <person name="Wipf D."/>
            <person name="Zambonelli A."/>
            <person name="Paolocci F."/>
            <person name="Nowrousian M."/>
            <person name="Ottonello S."/>
            <person name="Baldrian P."/>
            <person name="Spatafora J.W."/>
            <person name="Henrissat B."/>
            <person name="Nagy L.G."/>
            <person name="Aury J.M."/>
            <person name="Wincker P."/>
            <person name="Grigoriev I.V."/>
            <person name="Bonfante P."/>
            <person name="Martin F.M."/>
        </authorList>
    </citation>
    <scope>NUCLEOTIDE SEQUENCE [LARGE SCALE GENOMIC DNA]</scope>
    <source>
        <strain evidence="2 3">RN42</strain>
    </source>
</reference>
<dbReference type="Proteomes" id="UP000275078">
    <property type="component" value="Unassembled WGS sequence"/>
</dbReference>
<name>A0A3N4I9U1_ASCIM</name>
<accession>A0A3N4I9U1</accession>
<feature type="compositionally biased region" description="Acidic residues" evidence="1">
    <location>
        <begin position="228"/>
        <end position="243"/>
    </location>
</feature>